<dbReference type="AlphaFoldDB" id="A0A9W3AJK4"/>
<dbReference type="Proteomes" id="UP001165740">
    <property type="component" value="Chromosome 6"/>
</dbReference>
<dbReference type="NCBIfam" id="NF005451">
    <property type="entry name" value="PRK07044.1"/>
    <property type="match status" value="1"/>
</dbReference>
<dbReference type="OrthoDB" id="3238794at2759"/>
<dbReference type="InterPro" id="IPR051017">
    <property type="entry name" value="Aldolase-II_Adducin_sf"/>
</dbReference>
<evidence type="ECO:0000313" key="3">
    <source>
        <dbReference type="Proteomes" id="UP001165740"/>
    </source>
</evidence>
<evidence type="ECO:0000259" key="2">
    <source>
        <dbReference type="SMART" id="SM01007"/>
    </source>
</evidence>
<evidence type="ECO:0000313" key="4">
    <source>
        <dbReference type="RefSeq" id="XP_013094485.2"/>
    </source>
</evidence>
<evidence type="ECO:0000313" key="5">
    <source>
        <dbReference type="RefSeq" id="XP_013094492.2"/>
    </source>
</evidence>
<dbReference type="Gene3D" id="3.40.225.10">
    <property type="entry name" value="Class II aldolase/adducin N-terminal domain"/>
    <property type="match status" value="1"/>
</dbReference>
<dbReference type="GeneID" id="106078209"/>
<dbReference type="SUPFAM" id="SSF53639">
    <property type="entry name" value="AraD/HMP-PK domain-like"/>
    <property type="match status" value="1"/>
</dbReference>
<dbReference type="RefSeq" id="XP_013094485.2">
    <property type="nucleotide sequence ID" value="XM_013239031.2"/>
</dbReference>
<name>A0A9W3AJK4_BIOGL</name>
<dbReference type="OMA" id="IWMNPIG"/>
<dbReference type="GO" id="GO:0005886">
    <property type="term" value="C:plasma membrane"/>
    <property type="evidence" value="ECO:0007669"/>
    <property type="project" value="UniProtKB-SubCell"/>
</dbReference>
<keyword evidence="3" id="KW-1185">Reference proteome</keyword>
<dbReference type="KEGG" id="bgt:106078209"/>
<dbReference type="GO" id="GO:0005856">
    <property type="term" value="C:cytoskeleton"/>
    <property type="evidence" value="ECO:0007669"/>
    <property type="project" value="TreeGrafter"/>
</dbReference>
<dbReference type="FunFam" id="3.40.225.10:FF:000013">
    <property type="entry name" value="Class II aldolase"/>
    <property type="match status" value="1"/>
</dbReference>
<evidence type="ECO:0000256" key="1">
    <source>
        <dbReference type="ARBA" id="ARBA00006274"/>
    </source>
</evidence>
<sequence>MEVLSVPTKSSLGNLLRATTILPINDLKGVKCSTYAEGEQQLRCKLAALYRVVDLCGWTHGIYNHISVRVDNSDQPQFLLNPFGLMYHEITASSLVKVNLNGDIVDQGTSMFSVNKAGFTLHSAIHEARPDIKCVIHLHTPAATAVSAMKCGLLPLSQESMLLGNISYHEYHGIFVDEKEKEILAKNLGPTNKIIILHNHGVAVCGETIEEAFHLTFNFMAACEAQVRSTSVGLKNIVLPSNDAQAQAYNVGNKGAVSIDSSGFGWKCGELEFEAIMRAMDSVGYRTGYDYKLLPIARQEK</sequence>
<comment type="similarity">
    <text evidence="1">Belongs to the aldolase class II family. Adducin subfamily.</text>
</comment>
<dbReference type="Pfam" id="PF00596">
    <property type="entry name" value="Aldolase_II"/>
    <property type="match status" value="1"/>
</dbReference>
<reference evidence="4 5" key="1">
    <citation type="submission" date="2025-04" db="UniProtKB">
        <authorList>
            <consortium name="RefSeq"/>
        </authorList>
    </citation>
    <scope>IDENTIFICATION</scope>
</reference>
<dbReference type="GO" id="GO:0051015">
    <property type="term" value="F:actin filament binding"/>
    <property type="evidence" value="ECO:0007669"/>
    <property type="project" value="TreeGrafter"/>
</dbReference>
<organism evidence="3 6">
    <name type="scientific">Biomphalaria glabrata</name>
    <name type="common">Bloodfluke planorb</name>
    <name type="synonym">Freshwater snail</name>
    <dbReference type="NCBI Taxonomy" id="6526"/>
    <lineage>
        <taxon>Eukaryota</taxon>
        <taxon>Metazoa</taxon>
        <taxon>Spiralia</taxon>
        <taxon>Lophotrochozoa</taxon>
        <taxon>Mollusca</taxon>
        <taxon>Gastropoda</taxon>
        <taxon>Heterobranchia</taxon>
        <taxon>Euthyneura</taxon>
        <taxon>Panpulmonata</taxon>
        <taxon>Hygrophila</taxon>
        <taxon>Lymnaeoidea</taxon>
        <taxon>Planorbidae</taxon>
        <taxon>Biomphalaria</taxon>
    </lineage>
</organism>
<accession>A0A9W3AJK4</accession>
<dbReference type="PANTHER" id="PTHR10672:SF3">
    <property type="entry name" value="PROTEIN HU-LI TAI SHAO"/>
    <property type="match status" value="1"/>
</dbReference>
<dbReference type="RefSeq" id="XP_055887411.1">
    <property type="nucleotide sequence ID" value="XM_056031436.1"/>
</dbReference>
<dbReference type="PANTHER" id="PTHR10672">
    <property type="entry name" value="ADDUCIN"/>
    <property type="match status" value="1"/>
</dbReference>
<dbReference type="RefSeq" id="XP_013094492.2">
    <property type="nucleotide sequence ID" value="XM_013239038.2"/>
</dbReference>
<dbReference type="SMART" id="SM01007">
    <property type="entry name" value="Aldolase_II"/>
    <property type="match status" value="1"/>
</dbReference>
<dbReference type="InterPro" id="IPR036409">
    <property type="entry name" value="Aldolase_II/adducin_N_sf"/>
</dbReference>
<protein>
    <submittedName>
        <fullName evidence="4 5">Alpha-adducin-like</fullName>
    </submittedName>
</protein>
<gene>
    <name evidence="4 5 6" type="primary">LOC106078209</name>
</gene>
<feature type="domain" description="Class II aldolase/adducin N-terminal" evidence="2">
    <location>
        <begin position="44"/>
        <end position="227"/>
    </location>
</feature>
<proteinExistence type="inferred from homology"/>
<evidence type="ECO:0000313" key="6">
    <source>
        <dbReference type="RefSeq" id="XP_055887411.1"/>
    </source>
</evidence>
<dbReference type="GO" id="GO:0014069">
    <property type="term" value="C:postsynaptic density"/>
    <property type="evidence" value="ECO:0007669"/>
    <property type="project" value="TreeGrafter"/>
</dbReference>
<dbReference type="InterPro" id="IPR001303">
    <property type="entry name" value="Aldolase_II/adducin_N"/>
</dbReference>